<keyword evidence="1" id="KW-0175">Coiled coil</keyword>
<dbReference type="InterPro" id="IPR046521">
    <property type="entry name" value="DUF6698"/>
</dbReference>
<feature type="region of interest" description="Disordered" evidence="2">
    <location>
        <begin position="629"/>
        <end position="661"/>
    </location>
</feature>
<dbReference type="AlphaFoldDB" id="A0AAD6TPM8"/>
<proteinExistence type="predicted"/>
<feature type="coiled-coil region" evidence="1">
    <location>
        <begin position="257"/>
        <end position="284"/>
    </location>
</feature>
<accession>A0AAD6TPM8</accession>
<protein>
    <submittedName>
        <fullName evidence="3">Uncharacterized protein</fullName>
    </submittedName>
</protein>
<dbReference type="Pfam" id="PF20414">
    <property type="entry name" value="DUF6698"/>
    <property type="match status" value="1"/>
</dbReference>
<dbReference type="EMBL" id="JARJCN010000094">
    <property type="protein sequence ID" value="KAJ7075494.1"/>
    <property type="molecule type" value="Genomic_DNA"/>
</dbReference>
<keyword evidence="4" id="KW-1185">Reference proteome</keyword>
<evidence type="ECO:0000256" key="1">
    <source>
        <dbReference type="SAM" id="Coils"/>
    </source>
</evidence>
<sequence length="842" mass="90303">MEPSRSSSPALVSTERAGCLPTSPAAVRRMVSNTAAPAPAAEGEAGAGTGGLALPEVRSAVHAAELYKVMHCVLLHFPALCTLLPTYPPAAPHLDVGPPAPLTPLSRAGTLAVRGPVHTARPVLALAGCPPPVACPVLLVLDPHAARPARAIAQAAVPAHDADPAAINTRPGLPRWNSLSRPRGEWDGWAGVHAPVLQSRRSAPRARARAPAPACCVARAARAGASMRIQSDNDDSADLHIQQINPNASREETMAALKASQLSVMKLLAENRALQKENSELRAATSKKHRKGAERDVFGYKPHIVTLAKKFLFTRALVVDVAMFRPKPPLPSGTPEEQFLDDTAYRQSITSALYEDIPEKFHDALNAQTYASFAKDFVHEHGEGRSTLISVIRKNLPIILKGLNIDSDILTTASADRSNNPALTGLLRFPTERKATLYGPVLFPGPTQNMNELFTGEVVMKVHRLMFFGPKSLVPRSKPAANSNGIKMGLKEVTEESISAAGTLTRFVLSPDKEWASTGAISGIEWEADYRAYHKLLACNRHLPHVKKIFKKIHAFVFAGVDVPSSAANNPDSDSDGETEDAIVDAMRRFALGIDSTSDLEEDAVQSMVDTPVEPISIAAGPNQLAEEPVVEPQVEPAPAPAAQKGKGRVRGKPDLLDAGGKPLRPTLRLQYVPGLTCGLKIEGELVCVVVKDKLGTHENRCESVFQAGTEKVFAVLSTNHLSSSLRVEGVVAVPSTRKGFQELSVIADPPDDIKLPKASTSNIANIIAVDEPQLNSGRKITLSGVDERDENTVFCVASWINEDAELDEPPLSGWYLTILQEFAKNESVLWGAVAIIKALQE</sequence>
<evidence type="ECO:0000313" key="3">
    <source>
        <dbReference type="EMBL" id="KAJ7075494.1"/>
    </source>
</evidence>
<reference evidence="3" key="1">
    <citation type="submission" date="2023-03" db="EMBL/GenBank/DDBJ databases">
        <title>Massive genome expansion in bonnet fungi (Mycena s.s.) driven by repeated elements and novel gene families across ecological guilds.</title>
        <authorList>
            <consortium name="Lawrence Berkeley National Laboratory"/>
            <person name="Harder C.B."/>
            <person name="Miyauchi S."/>
            <person name="Viragh M."/>
            <person name="Kuo A."/>
            <person name="Thoen E."/>
            <person name="Andreopoulos B."/>
            <person name="Lu D."/>
            <person name="Skrede I."/>
            <person name="Drula E."/>
            <person name="Henrissat B."/>
            <person name="Morin E."/>
            <person name="Kohler A."/>
            <person name="Barry K."/>
            <person name="LaButti K."/>
            <person name="Morin E."/>
            <person name="Salamov A."/>
            <person name="Lipzen A."/>
            <person name="Mereny Z."/>
            <person name="Hegedus B."/>
            <person name="Baldrian P."/>
            <person name="Stursova M."/>
            <person name="Weitz H."/>
            <person name="Taylor A."/>
            <person name="Grigoriev I.V."/>
            <person name="Nagy L.G."/>
            <person name="Martin F."/>
            <person name="Kauserud H."/>
        </authorList>
    </citation>
    <scope>NUCLEOTIDE SEQUENCE</scope>
    <source>
        <strain evidence="3">CBHHK173m</strain>
    </source>
</reference>
<evidence type="ECO:0000313" key="4">
    <source>
        <dbReference type="Proteomes" id="UP001222325"/>
    </source>
</evidence>
<dbReference type="Proteomes" id="UP001222325">
    <property type="component" value="Unassembled WGS sequence"/>
</dbReference>
<comment type="caution">
    <text evidence="3">The sequence shown here is derived from an EMBL/GenBank/DDBJ whole genome shotgun (WGS) entry which is preliminary data.</text>
</comment>
<evidence type="ECO:0000256" key="2">
    <source>
        <dbReference type="SAM" id="MobiDB-lite"/>
    </source>
</evidence>
<name>A0AAD6TPM8_9AGAR</name>
<gene>
    <name evidence="3" type="ORF">B0H15DRAFT_956411</name>
</gene>
<organism evidence="3 4">
    <name type="scientific">Mycena belliarum</name>
    <dbReference type="NCBI Taxonomy" id="1033014"/>
    <lineage>
        <taxon>Eukaryota</taxon>
        <taxon>Fungi</taxon>
        <taxon>Dikarya</taxon>
        <taxon>Basidiomycota</taxon>
        <taxon>Agaricomycotina</taxon>
        <taxon>Agaricomycetes</taxon>
        <taxon>Agaricomycetidae</taxon>
        <taxon>Agaricales</taxon>
        <taxon>Marasmiineae</taxon>
        <taxon>Mycenaceae</taxon>
        <taxon>Mycena</taxon>
    </lineage>
</organism>
<feature type="compositionally biased region" description="Low complexity" evidence="2">
    <location>
        <begin position="629"/>
        <end position="643"/>
    </location>
</feature>